<dbReference type="Proteomes" id="UP001056120">
    <property type="component" value="Linkage Group LG14"/>
</dbReference>
<evidence type="ECO:0000313" key="1">
    <source>
        <dbReference type="EMBL" id="KAI3784266.1"/>
    </source>
</evidence>
<comment type="caution">
    <text evidence="1">The sequence shown here is derived from an EMBL/GenBank/DDBJ whole genome shotgun (WGS) entry which is preliminary data.</text>
</comment>
<evidence type="ECO:0000313" key="2">
    <source>
        <dbReference type="Proteomes" id="UP001056120"/>
    </source>
</evidence>
<gene>
    <name evidence="1" type="ORF">L1987_43361</name>
</gene>
<keyword evidence="2" id="KW-1185">Reference proteome</keyword>
<reference evidence="2" key="1">
    <citation type="journal article" date="2022" name="Mol. Ecol. Resour.">
        <title>The genomes of chicory, endive, great burdock and yacon provide insights into Asteraceae palaeo-polyploidization history and plant inulin production.</title>
        <authorList>
            <person name="Fan W."/>
            <person name="Wang S."/>
            <person name="Wang H."/>
            <person name="Wang A."/>
            <person name="Jiang F."/>
            <person name="Liu H."/>
            <person name="Zhao H."/>
            <person name="Xu D."/>
            <person name="Zhang Y."/>
        </authorList>
    </citation>
    <scope>NUCLEOTIDE SEQUENCE [LARGE SCALE GENOMIC DNA]</scope>
    <source>
        <strain evidence="2">cv. Yunnan</strain>
    </source>
</reference>
<name>A0ACB9GM40_9ASTR</name>
<reference evidence="1 2" key="2">
    <citation type="journal article" date="2022" name="Mol. Ecol. Resour.">
        <title>The genomes of chicory, endive, great burdock and yacon provide insights into Asteraceae paleo-polyploidization history and plant inulin production.</title>
        <authorList>
            <person name="Fan W."/>
            <person name="Wang S."/>
            <person name="Wang H."/>
            <person name="Wang A."/>
            <person name="Jiang F."/>
            <person name="Liu H."/>
            <person name="Zhao H."/>
            <person name="Xu D."/>
            <person name="Zhang Y."/>
        </authorList>
    </citation>
    <scope>NUCLEOTIDE SEQUENCE [LARGE SCALE GENOMIC DNA]</scope>
    <source>
        <strain evidence="2">cv. Yunnan</strain>
        <tissue evidence="1">Leaves</tissue>
    </source>
</reference>
<sequence length="104" mass="11600">MIKIIKASLYTEESGSESDISFLSSPTVRLNTAEESKRRDEEKMKEAWKEVTCTEWKENEESSLPLCIPQHANEAKAEISTASTTPTVVVHEAEVEASNKDKGK</sequence>
<protein>
    <submittedName>
        <fullName evidence="1">Uncharacterized protein</fullName>
    </submittedName>
</protein>
<accession>A0ACB9GM40</accession>
<dbReference type="EMBL" id="CM042031">
    <property type="protein sequence ID" value="KAI3784266.1"/>
    <property type="molecule type" value="Genomic_DNA"/>
</dbReference>
<organism evidence="1 2">
    <name type="scientific">Smallanthus sonchifolius</name>
    <dbReference type="NCBI Taxonomy" id="185202"/>
    <lineage>
        <taxon>Eukaryota</taxon>
        <taxon>Viridiplantae</taxon>
        <taxon>Streptophyta</taxon>
        <taxon>Embryophyta</taxon>
        <taxon>Tracheophyta</taxon>
        <taxon>Spermatophyta</taxon>
        <taxon>Magnoliopsida</taxon>
        <taxon>eudicotyledons</taxon>
        <taxon>Gunneridae</taxon>
        <taxon>Pentapetalae</taxon>
        <taxon>asterids</taxon>
        <taxon>campanulids</taxon>
        <taxon>Asterales</taxon>
        <taxon>Asteraceae</taxon>
        <taxon>Asteroideae</taxon>
        <taxon>Heliantheae alliance</taxon>
        <taxon>Millerieae</taxon>
        <taxon>Smallanthus</taxon>
    </lineage>
</organism>
<proteinExistence type="predicted"/>